<reference evidence="4" key="1">
    <citation type="journal article" date="2023" name="Mol. Phylogenet. Evol.">
        <title>Genome-scale phylogeny and comparative genomics of the fungal order Sordariales.</title>
        <authorList>
            <person name="Hensen N."/>
            <person name="Bonometti L."/>
            <person name="Westerberg I."/>
            <person name="Brannstrom I.O."/>
            <person name="Guillou S."/>
            <person name="Cros-Aarteil S."/>
            <person name="Calhoun S."/>
            <person name="Haridas S."/>
            <person name="Kuo A."/>
            <person name="Mondo S."/>
            <person name="Pangilinan J."/>
            <person name="Riley R."/>
            <person name="LaButti K."/>
            <person name="Andreopoulos B."/>
            <person name="Lipzen A."/>
            <person name="Chen C."/>
            <person name="Yan M."/>
            <person name="Daum C."/>
            <person name="Ng V."/>
            <person name="Clum A."/>
            <person name="Steindorff A."/>
            <person name="Ohm R.A."/>
            <person name="Martin F."/>
            <person name="Silar P."/>
            <person name="Natvig D.O."/>
            <person name="Lalanne C."/>
            <person name="Gautier V."/>
            <person name="Ament-Velasquez S.L."/>
            <person name="Kruys A."/>
            <person name="Hutchinson M.I."/>
            <person name="Powell A.J."/>
            <person name="Barry K."/>
            <person name="Miller A.N."/>
            <person name="Grigoriev I.V."/>
            <person name="Debuchy R."/>
            <person name="Gladieux P."/>
            <person name="Hiltunen Thoren M."/>
            <person name="Johannesson H."/>
        </authorList>
    </citation>
    <scope>NUCLEOTIDE SEQUENCE [LARGE SCALE GENOMIC DNA]</scope>
    <source>
        <strain evidence="4">CBS 284.82</strain>
    </source>
</reference>
<evidence type="ECO:0000256" key="1">
    <source>
        <dbReference type="SAM" id="MobiDB-lite"/>
    </source>
</evidence>
<proteinExistence type="predicted"/>
<dbReference type="Proteomes" id="UP001303115">
    <property type="component" value="Unassembled WGS sequence"/>
</dbReference>
<evidence type="ECO:0000313" key="4">
    <source>
        <dbReference type="Proteomes" id="UP001303115"/>
    </source>
</evidence>
<organism evidence="3 4">
    <name type="scientific">Parachaetomium inaequale</name>
    <dbReference type="NCBI Taxonomy" id="2588326"/>
    <lineage>
        <taxon>Eukaryota</taxon>
        <taxon>Fungi</taxon>
        <taxon>Dikarya</taxon>
        <taxon>Ascomycota</taxon>
        <taxon>Pezizomycotina</taxon>
        <taxon>Sordariomycetes</taxon>
        <taxon>Sordariomycetidae</taxon>
        <taxon>Sordariales</taxon>
        <taxon>Chaetomiaceae</taxon>
        <taxon>Parachaetomium</taxon>
    </lineage>
</organism>
<keyword evidence="4" id="KW-1185">Reference proteome</keyword>
<keyword evidence="2" id="KW-0472">Membrane</keyword>
<evidence type="ECO:0000256" key="2">
    <source>
        <dbReference type="SAM" id="Phobius"/>
    </source>
</evidence>
<gene>
    <name evidence="3" type="ORF">C8A01DRAFT_17375</name>
</gene>
<dbReference type="AlphaFoldDB" id="A0AAN6SQN6"/>
<evidence type="ECO:0000313" key="3">
    <source>
        <dbReference type="EMBL" id="KAK4038586.1"/>
    </source>
</evidence>
<feature type="compositionally biased region" description="Polar residues" evidence="1">
    <location>
        <begin position="29"/>
        <end position="41"/>
    </location>
</feature>
<accession>A0AAN6SQN6</accession>
<feature type="transmembrane region" description="Helical" evidence="2">
    <location>
        <begin position="93"/>
        <end position="114"/>
    </location>
</feature>
<keyword evidence="2" id="KW-0812">Transmembrane</keyword>
<dbReference type="EMBL" id="MU854425">
    <property type="protein sequence ID" value="KAK4038586.1"/>
    <property type="molecule type" value="Genomic_DNA"/>
</dbReference>
<comment type="caution">
    <text evidence="3">The sequence shown here is derived from an EMBL/GenBank/DDBJ whole genome shotgun (WGS) entry which is preliminary data.</text>
</comment>
<sequence>METDKYPAYYDNAPKFPYEEPTTPKPTPGMQSPGMQTPGQQYQQLWDGGEQPVSALSPNSSLPWQSFPHDDQATYVGSEPEQEKRICGIRKRLFAIIAIVLGVVIIAVAVGGGVGGSMAAKQANEAAASNTASASGSGSRYVAPKPTVTDLSNATDDAFKQPIQFQGWSEHNFKGRKTEVLTDEGFYDIGFNITSYVWINQKDGCCVTFCRDENTYAGGFRCDSWKRPAVDDKWGLPRINLWCGDRNSEKSQQKCK</sequence>
<name>A0AAN6SQN6_9PEZI</name>
<protein>
    <submittedName>
        <fullName evidence="3">Uncharacterized protein</fullName>
    </submittedName>
</protein>
<keyword evidence="2" id="KW-1133">Transmembrane helix</keyword>
<feature type="region of interest" description="Disordered" evidence="1">
    <location>
        <begin position="1"/>
        <end position="41"/>
    </location>
</feature>